<feature type="domain" description="PDZ" evidence="5">
    <location>
        <begin position="275"/>
        <end position="341"/>
    </location>
</feature>
<feature type="domain" description="PDZ" evidence="5">
    <location>
        <begin position="372"/>
        <end position="435"/>
    </location>
</feature>
<dbReference type="InterPro" id="IPR020590">
    <property type="entry name" value="Guanylate_kinase_CS"/>
</dbReference>
<accession>A0ABQ8JSQ8</accession>
<dbReference type="SUPFAM" id="SSF52540">
    <property type="entry name" value="P-loop containing nucleoside triphosphate hydrolases"/>
    <property type="match status" value="1"/>
</dbReference>
<comment type="caution">
    <text evidence="6">The sequence shown here is derived from an EMBL/GenBank/DDBJ whole genome shotgun (WGS) entry which is preliminary data.</text>
</comment>
<dbReference type="InterPro" id="IPR001202">
    <property type="entry name" value="WW_dom"/>
</dbReference>
<evidence type="ECO:0000259" key="3">
    <source>
        <dbReference type="PROSITE" id="PS50020"/>
    </source>
</evidence>
<keyword evidence="7" id="KW-1185">Reference proteome</keyword>
<dbReference type="Pfam" id="PF00625">
    <property type="entry name" value="Guanylate_kin"/>
    <property type="match status" value="1"/>
</dbReference>
<dbReference type="InterPro" id="IPR036034">
    <property type="entry name" value="PDZ_sf"/>
</dbReference>
<dbReference type="CDD" id="cd00201">
    <property type="entry name" value="WW"/>
    <property type="match status" value="1"/>
</dbReference>
<comment type="subcellular location">
    <subcellularLocation>
        <location evidence="1">Membrane</location>
        <topology evidence="1">Peripheral membrane protein</topology>
    </subcellularLocation>
</comment>
<organism evidence="6 7">
    <name type="scientific">Dermatophagoides pteronyssinus</name>
    <name type="common">European house dust mite</name>
    <dbReference type="NCBI Taxonomy" id="6956"/>
    <lineage>
        <taxon>Eukaryota</taxon>
        <taxon>Metazoa</taxon>
        <taxon>Ecdysozoa</taxon>
        <taxon>Arthropoda</taxon>
        <taxon>Chelicerata</taxon>
        <taxon>Arachnida</taxon>
        <taxon>Acari</taxon>
        <taxon>Acariformes</taxon>
        <taxon>Sarcoptiformes</taxon>
        <taxon>Astigmata</taxon>
        <taxon>Psoroptidia</taxon>
        <taxon>Analgoidea</taxon>
        <taxon>Pyroglyphidae</taxon>
        <taxon>Dermatophagoidinae</taxon>
        <taxon>Dermatophagoides</taxon>
    </lineage>
</organism>
<dbReference type="PANTHER" id="PTHR10316">
    <property type="entry name" value="MEMBRANE ASSOCIATED GUANYLATE KINASE-RELATED"/>
    <property type="match status" value="1"/>
</dbReference>
<dbReference type="EMBL" id="NJHN03000018">
    <property type="protein sequence ID" value="KAH9425433.1"/>
    <property type="molecule type" value="Genomic_DNA"/>
</dbReference>
<dbReference type="PANTHER" id="PTHR10316:SF40">
    <property type="entry name" value="LD27118P"/>
    <property type="match status" value="1"/>
</dbReference>
<feature type="domain" description="Guanylate kinase-like" evidence="4">
    <location>
        <begin position="93"/>
        <end position="190"/>
    </location>
</feature>
<dbReference type="Gene3D" id="3.30.63.10">
    <property type="entry name" value="Guanylate Kinase phosphate binding domain"/>
    <property type="match status" value="1"/>
</dbReference>
<evidence type="ECO:0000313" key="6">
    <source>
        <dbReference type="EMBL" id="KAH9425433.1"/>
    </source>
</evidence>
<reference evidence="6 7" key="1">
    <citation type="journal article" date="2018" name="J. Allergy Clin. Immunol.">
        <title>High-quality assembly of Dermatophagoides pteronyssinus genome and transcriptome reveals a wide range of novel allergens.</title>
        <authorList>
            <person name="Liu X.Y."/>
            <person name="Yang K.Y."/>
            <person name="Wang M.Q."/>
            <person name="Kwok J.S."/>
            <person name="Zeng X."/>
            <person name="Yang Z."/>
            <person name="Xiao X.J."/>
            <person name="Lau C.P."/>
            <person name="Li Y."/>
            <person name="Huang Z.M."/>
            <person name="Ba J.G."/>
            <person name="Yim A.K."/>
            <person name="Ouyang C.Y."/>
            <person name="Ngai S.M."/>
            <person name="Chan T.F."/>
            <person name="Leung E.L."/>
            <person name="Liu L."/>
            <person name="Liu Z.G."/>
            <person name="Tsui S.K."/>
        </authorList>
    </citation>
    <scope>NUCLEOTIDE SEQUENCE [LARGE SCALE GENOMIC DNA]</scope>
    <source>
        <strain evidence="6">Derp</strain>
    </source>
</reference>
<feature type="domain" description="WW" evidence="3">
    <location>
        <begin position="242"/>
        <end position="275"/>
    </location>
</feature>
<dbReference type="InterPro" id="IPR027417">
    <property type="entry name" value="P-loop_NTPase"/>
</dbReference>
<dbReference type="PROSITE" id="PS00856">
    <property type="entry name" value="GUANYLATE_KINASE_1"/>
    <property type="match status" value="1"/>
</dbReference>
<evidence type="ECO:0000259" key="5">
    <source>
        <dbReference type="PROSITE" id="PS50106"/>
    </source>
</evidence>
<dbReference type="Proteomes" id="UP000887458">
    <property type="component" value="Unassembled WGS sequence"/>
</dbReference>
<dbReference type="CDD" id="cd06734">
    <property type="entry name" value="PDZ4_MAGI-1_3-like"/>
    <property type="match status" value="1"/>
</dbReference>
<dbReference type="SMART" id="SM00072">
    <property type="entry name" value="GuKc"/>
    <property type="match status" value="1"/>
</dbReference>
<dbReference type="InterPro" id="IPR001478">
    <property type="entry name" value="PDZ"/>
</dbReference>
<name>A0ABQ8JSQ8_DERPT</name>
<dbReference type="SUPFAM" id="SSF50156">
    <property type="entry name" value="PDZ domain-like"/>
    <property type="match status" value="5"/>
</dbReference>
<feature type="domain" description="PDZ" evidence="5">
    <location>
        <begin position="555"/>
        <end position="635"/>
    </location>
</feature>
<dbReference type="SMART" id="SM00228">
    <property type="entry name" value="PDZ"/>
    <property type="match status" value="5"/>
</dbReference>
<sequence>MLPLQHQQLEEDSSSNKIESGIVLASPSSSMIMMKKQDADLNTGDYLISGGSDYGQMPYFTETGDIIIEIDGEQVAGLTSIDIEQILSRSTKHTFKILTGQQHGFPLELREYLSRRFVRGSLDHKLQELIRDNIYSRTIPITTRPKRDNEIDGVDYRFVTKEQFIQMERSGLLLESGVYCNYYYGTALPSSTTNYNQENHLTNERKNDIINMKNDDSSSWTTMSAMAKRKRNRSNLVAIDAASLPYGWERISDSHYGVYYIDHINKRTQYERPYEIELVKGINGFGFTLIEIDKGLIVVKSLIQGGSASASGVIQSGDVLVSVAGISVSGYQHSDIAQLFQTFNVGDRIRLTFARGYQLPSGINDEDYDIINLKIIKGFQGFGFTISEGHNGQKVKKILDIERCCSLRQGDILISINGMDLQQLQHLDVVELLKQCPPSQSAPLLSTNDRSSGTLFGQIDIDYEYHQIILNRTDTGFGFRIIGGAEDGSNVAIGSIVIGGSAHKDGTLKAGDELIAINGQYVVGSSHQDVVQLMAQTGSQVTILVRRKRYLNAYDVQLFRQDYEGFGFVIISCGNCALIGRIIEGSPAHRCQRLHIRDRIIAVNGIDVTNMSHPEIVNKIKESDDTLLLRIVPADCYSCELIRGSNGYGFSIRGGAEFNGMPLFILAIATNGPASSLLQIGDEILEINERSTIGMTHQEAVQLISQILYF</sequence>
<evidence type="ECO:0000256" key="2">
    <source>
        <dbReference type="ARBA" id="ARBA00023136"/>
    </source>
</evidence>
<dbReference type="PROSITE" id="PS50106">
    <property type="entry name" value="PDZ"/>
    <property type="match status" value="5"/>
</dbReference>
<gene>
    <name evidence="6" type="primary">MAGI3</name>
    <name evidence="6" type="ORF">DERP_006041</name>
</gene>
<dbReference type="Pfam" id="PF00595">
    <property type="entry name" value="PDZ"/>
    <property type="match status" value="5"/>
</dbReference>
<dbReference type="PROSITE" id="PS50052">
    <property type="entry name" value="GUANYLATE_KINASE_2"/>
    <property type="match status" value="1"/>
</dbReference>
<feature type="domain" description="PDZ" evidence="5">
    <location>
        <begin position="467"/>
        <end position="549"/>
    </location>
</feature>
<dbReference type="PROSITE" id="PS01159">
    <property type="entry name" value="WW_DOMAIN_1"/>
    <property type="match status" value="1"/>
</dbReference>
<dbReference type="GO" id="GO:0016301">
    <property type="term" value="F:kinase activity"/>
    <property type="evidence" value="ECO:0007669"/>
    <property type="project" value="UniProtKB-KW"/>
</dbReference>
<proteinExistence type="predicted"/>
<dbReference type="Pfam" id="PF00397">
    <property type="entry name" value="WW"/>
    <property type="match status" value="1"/>
</dbReference>
<evidence type="ECO:0000313" key="7">
    <source>
        <dbReference type="Proteomes" id="UP000887458"/>
    </source>
</evidence>
<evidence type="ECO:0000259" key="4">
    <source>
        <dbReference type="PROSITE" id="PS50052"/>
    </source>
</evidence>
<dbReference type="Gene3D" id="2.20.70.10">
    <property type="match status" value="1"/>
</dbReference>
<protein>
    <submittedName>
        <fullName evidence="6">Membrane-associated guanylate kinase, WW and PDZ domain-containing protein 3</fullName>
    </submittedName>
</protein>
<dbReference type="Gene3D" id="2.30.42.10">
    <property type="match status" value="5"/>
</dbReference>
<feature type="domain" description="PDZ" evidence="5">
    <location>
        <begin position="638"/>
        <end position="704"/>
    </location>
</feature>
<dbReference type="SMART" id="SM00456">
    <property type="entry name" value="WW"/>
    <property type="match status" value="1"/>
</dbReference>
<keyword evidence="6" id="KW-0418">Kinase</keyword>
<evidence type="ECO:0000256" key="1">
    <source>
        <dbReference type="ARBA" id="ARBA00004170"/>
    </source>
</evidence>
<reference evidence="6 7" key="2">
    <citation type="journal article" date="2022" name="Mol. Biol. Evol.">
        <title>Comparative Genomics Reveals Insights into the Divergent Evolution of Astigmatic Mites and Household Pest Adaptations.</title>
        <authorList>
            <person name="Xiong Q."/>
            <person name="Wan A.T."/>
            <person name="Liu X."/>
            <person name="Fung C.S."/>
            <person name="Xiao X."/>
            <person name="Malainual N."/>
            <person name="Hou J."/>
            <person name="Wang L."/>
            <person name="Wang M."/>
            <person name="Yang K.Y."/>
            <person name="Cui Y."/>
            <person name="Leung E.L."/>
            <person name="Nong W."/>
            <person name="Shin S.K."/>
            <person name="Au S.W."/>
            <person name="Jeong K.Y."/>
            <person name="Chew F.T."/>
            <person name="Hui J.H."/>
            <person name="Leung T.F."/>
            <person name="Tungtrongchitr A."/>
            <person name="Zhong N."/>
            <person name="Liu Z."/>
            <person name="Tsui S.K."/>
        </authorList>
    </citation>
    <scope>NUCLEOTIDE SEQUENCE [LARGE SCALE GENOMIC DNA]</scope>
    <source>
        <strain evidence="6">Derp</strain>
    </source>
</reference>
<keyword evidence="6" id="KW-0808">Transferase</keyword>
<keyword evidence="2" id="KW-0472">Membrane</keyword>
<dbReference type="InterPro" id="IPR008145">
    <property type="entry name" value="GK/Ca_channel_bsu"/>
</dbReference>
<dbReference type="PROSITE" id="PS50020">
    <property type="entry name" value="WW_DOMAIN_2"/>
    <property type="match status" value="1"/>
</dbReference>
<dbReference type="InterPro" id="IPR008144">
    <property type="entry name" value="Guanylate_kin-like_dom"/>
</dbReference>